<dbReference type="PANTHER" id="PTHR24321:SF8">
    <property type="entry name" value="ESTRADIOL 17-BETA-DEHYDROGENASE 8-RELATED"/>
    <property type="match status" value="1"/>
</dbReference>
<dbReference type="PRINTS" id="PR00081">
    <property type="entry name" value="GDHRDH"/>
</dbReference>
<comment type="similarity">
    <text evidence="1">Belongs to the short-chain dehydrogenases/reductases (SDR) family.</text>
</comment>
<proteinExistence type="inferred from homology"/>
<sequence length="260" mass="27123">MTRSYLVTGAASGIGRATRDLLLERGHRVIGVDLRNADIEVDLTTASGRDDVIGRATELSGGVLDGVVAVAGLSAPIAATVAVNYYGAVATLEGLRPLLAKSDAPRAATVASMTSIGPFDERLLNAIESGTEAEALGRGKELEDSGPEIGYLNYPTSKRALARWLRRQAPTEAWAGAGIPLNAIAPGIVLTPMTEPLMATPEGREQVLQSVPMPLNGPMGPAAPAELLVWLTSEVNTHVTGQVVFIDGGFDAVTRGDSTW</sequence>
<evidence type="ECO:0000256" key="1">
    <source>
        <dbReference type="ARBA" id="ARBA00006484"/>
    </source>
</evidence>
<dbReference type="KEGG" id="aarc:G127AT_05080"/>
<dbReference type="Proteomes" id="UP000671914">
    <property type="component" value="Chromosome"/>
</dbReference>
<accession>A0A975IR04</accession>
<dbReference type="InterPro" id="IPR002347">
    <property type="entry name" value="SDR_fam"/>
</dbReference>
<dbReference type="Pfam" id="PF13561">
    <property type="entry name" value="adh_short_C2"/>
    <property type="match status" value="1"/>
</dbReference>
<keyword evidence="2" id="KW-0560">Oxidoreductase</keyword>
<name>A0A975IR04_9MICO</name>
<gene>
    <name evidence="3" type="ORF">G127AT_05080</name>
</gene>
<dbReference type="RefSeq" id="WP_210900703.1">
    <property type="nucleotide sequence ID" value="NZ_CP071696.1"/>
</dbReference>
<dbReference type="EMBL" id="CP071696">
    <property type="protein sequence ID" value="QTX05586.1"/>
    <property type="molecule type" value="Genomic_DNA"/>
</dbReference>
<dbReference type="GO" id="GO:0016491">
    <property type="term" value="F:oxidoreductase activity"/>
    <property type="evidence" value="ECO:0007669"/>
    <property type="project" value="UniProtKB-KW"/>
</dbReference>
<organism evidence="3 4">
    <name type="scientific">Agromyces archimandritae</name>
    <dbReference type="NCBI Taxonomy" id="2781962"/>
    <lineage>
        <taxon>Bacteria</taxon>
        <taxon>Bacillati</taxon>
        <taxon>Actinomycetota</taxon>
        <taxon>Actinomycetes</taxon>
        <taxon>Micrococcales</taxon>
        <taxon>Microbacteriaceae</taxon>
        <taxon>Agromyces</taxon>
    </lineage>
</organism>
<dbReference type="InterPro" id="IPR036291">
    <property type="entry name" value="NAD(P)-bd_dom_sf"/>
</dbReference>
<evidence type="ECO:0000313" key="3">
    <source>
        <dbReference type="EMBL" id="QTX05586.1"/>
    </source>
</evidence>
<dbReference type="SUPFAM" id="SSF51735">
    <property type="entry name" value="NAD(P)-binding Rossmann-fold domains"/>
    <property type="match status" value="1"/>
</dbReference>
<dbReference type="PANTHER" id="PTHR24321">
    <property type="entry name" value="DEHYDROGENASES, SHORT CHAIN"/>
    <property type="match status" value="1"/>
</dbReference>
<protein>
    <submittedName>
        <fullName evidence="3">SDR family oxidoreductase</fullName>
    </submittedName>
</protein>
<dbReference type="Pfam" id="PF00106">
    <property type="entry name" value="adh_short"/>
    <property type="match status" value="1"/>
</dbReference>
<dbReference type="AlphaFoldDB" id="A0A975IR04"/>
<reference evidence="3" key="1">
    <citation type="submission" date="2021-03" db="EMBL/GenBank/DDBJ databases">
        <title>Agromyces archimandritus sp. nov., isolated from the cockroach Archimandrita tessellata.</title>
        <authorList>
            <person name="Guzman J."/>
            <person name="Ortuzar M."/>
            <person name="Poehlein A."/>
            <person name="Daniel R."/>
            <person name="Trujillo M."/>
            <person name="Vilcinskas A."/>
        </authorList>
    </citation>
    <scope>NUCLEOTIDE SEQUENCE</scope>
    <source>
        <strain evidence="3">G127AT</strain>
    </source>
</reference>
<evidence type="ECO:0000256" key="2">
    <source>
        <dbReference type="ARBA" id="ARBA00023002"/>
    </source>
</evidence>
<dbReference type="Gene3D" id="3.40.50.720">
    <property type="entry name" value="NAD(P)-binding Rossmann-like Domain"/>
    <property type="match status" value="1"/>
</dbReference>
<keyword evidence="4" id="KW-1185">Reference proteome</keyword>
<evidence type="ECO:0000313" key="4">
    <source>
        <dbReference type="Proteomes" id="UP000671914"/>
    </source>
</evidence>